<accession>A0AAD2A6U8</accession>
<evidence type="ECO:0000313" key="3">
    <source>
        <dbReference type="EMBL" id="CAI9782789.1"/>
    </source>
</evidence>
<evidence type="ECO:0000256" key="1">
    <source>
        <dbReference type="SAM" id="MobiDB-lite"/>
    </source>
</evidence>
<reference evidence="3" key="1">
    <citation type="submission" date="2023-05" db="EMBL/GenBank/DDBJ databases">
        <authorList>
            <person name="Huff M."/>
        </authorList>
    </citation>
    <scope>NUCLEOTIDE SEQUENCE</scope>
</reference>
<sequence>MVVLSLFTPTFSCSNSYIPLNFFTSLQNFCVDSQFNLKAKGRINKVYCRKIQVVSLHCSPKILKCNRKSRYKQPVSPYDSEEDVDDEDTGGDVVDGDDDWISNHPLFSKNKLPVSSFPYIGSSSGLYASQGFRKPGLFQYLTTFDKHLETLLEDEMPNFLQAPSPNSCIKTSSSNNKRGSPPHSVGTSPNIRSSLLSQFPYGGRGATSNNGLIDRYRNRRVDSGSQAEDRRQYQLDLENITSKMLLAAINETHEGTYDFFYLPIDLKNKCNVRYAFINMVSPTHIITFHEV</sequence>
<keyword evidence="4" id="KW-1185">Reference proteome</keyword>
<gene>
    <name evidence="3" type="ORF">FPE_LOCUS30219</name>
</gene>
<name>A0AAD2A6U8_9LAMI</name>
<feature type="compositionally biased region" description="Polar residues" evidence="1">
    <location>
        <begin position="162"/>
        <end position="178"/>
    </location>
</feature>
<feature type="region of interest" description="Disordered" evidence="1">
    <location>
        <begin position="162"/>
        <end position="189"/>
    </location>
</feature>
<proteinExistence type="predicted"/>
<feature type="region of interest" description="Disordered" evidence="1">
    <location>
        <begin position="72"/>
        <end position="95"/>
    </location>
</feature>
<dbReference type="InterPro" id="IPR007201">
    <property type="entry name" value="Mei2-like_Rrm_C"/>
</dbReference>
<feature type="compositionally biased region" description="Acidic residues" evidence="1">
    <location>
        <begin position="79"/>
        <end position="95"/>
    </location>
</feature>
<protein>
    <recommendedName>
        <fullName evidence="2">Mei2-like C-terminal RNA recognition motif domain-containing protein</fullName>
    </recommendedName>
</protein>
<feature type="domain" description="Mei2-like C-terminal RNA recognition motif" evidence="2">
    <location>
        <begin position="240"/>
        <end position="290"/>
    </location>
</feature>
<organism evidence="3 4">
    <name type="scientific">Fraxinus pennsylvanica</name>
    <dbReference type="NCBI Taxonomy" id="56036"/>
    <lineage>
        <taxon>Eukaryota</taxon>
        <taxon>Viridiplantae</taxon>
        <taxon>Streptophyta</taxon>
        <taxon>Embryophyta</taxon>
        <taxon>Tracheophyta</taxon>
        <taxon>Spermatophyta</taxon>
        <taxon>Magnoliopsida</taxon>
        <taxon>eudicotyledons</taxon>
        <taxon>Gunneridae</taxon>
        <taxon>Pentapetalae</taxon>
        <taxon>asterids</taxon>
        <taxon>lamiids</taxon>
        <taxon>Lamiales</taxon>
        <taxon>Oleaceae</taxon>
        <taxon>Oleeae</taxon>
        <taxon>Fraxinus</taxon>
    </lineage>
</organism>
<dbReference type="Proteomes" id="UP000834106">
    <property type="component" value="Chromosome 19"/>
</dbReference>
<dbReference type="Pfam" id="PF04059">
    <property type="entry name" value="RRM_2"/>
    <property type="match status" value="1"/>
</dbReference>
<evidence type="ECO:0000259" key="2">
    <source>
        <dbReference type="Pfam" id="PF04059"/>
    </source>
</evidence>
<dbReference type="EMBL" id="OU503054">
    <property type="protein sequence ID" value="CAI9782789.1"/>
    <property type="molecule type" value="Genomic_DNA"/>
</dbReference>
<dbReference type="AlphaFoldDB" id="A0AAD2A6U8"/>
<evidence type="ECO:0000313" key="4">
    <source>
        <dbReference type="Proteomes" id="UP000834106"/>
    </source>
</evidence>